<accession>A0A084JDR2</accession>
<dbReference type="SUPFAM" id="SSF53474">
    <property type="entry name" value="alpha/beta-Hydrolases"/>
    <property type="match status" value="1"/>
</dbReference>
<dbReference type="GO" id="GO:0004177">
    <property type="term" value="F:aminopeptidase activity"/>
    <property type="evidence" value="ECO:0007669"/>
    <property type="project" value="UniProtKB-EC"/>
</dbReference>
<dbReference type="GO" id="GO:0016020">
    <property type="term" value="C:membrane"/>
    <property type="evidence" value="ECO:0007669"/>
    <property type="project" value="TreeGrafter"/>
</dbReference>
<dbReference type="PANTHER" id="PTHR43798:SF31">
    <property type="entry name" value="AB HYDROLASE SUPERFAMILY PROTEIN YCLE"/>
    <property type="match status" value="1"/>
</dbReference>
<evidence type="ECO:0000256" key="1">
    <source>
        <dbReference type="ARBA" id="ARBA00010088"/>
    </source>
</evidence>
<feature type="domain" description="AB hydrolase-1" evidence="3">
    <location>
        <begin position="23"/>
        <end position="262"/>
    </location>
</feature>
<protein>
    <recommendedName>
        <fullName evidence="3">AB hydrolase-1 domain-containing protein</fullName>
    </recommendedName>
</protein>
<dbReference type="Gene3D" id="3.40.50.1820">
    <property type="entry name" value="alpha/beta hydrolase"/>
    <property type="match status" value="1"/>
</dbReference>
<dbReference type="Proteomes" id="UP000028542">
    <property type="component" value="Unassembled WGS sequence"/>
</dbReference>
<dbReference type="RefSeq" id="WP_035131846.1">
    <property type="nucleotide sequence ID" value="NZ_JPMD01000015.1"/>
</dbReference>
<dbReference type="InterPro" id="IPR002410">
    <property type="entry name" value="Peptidase_S33"/>
</dbReference>
<comment type="similarity">
    <text evidence="1">Belongs to the peptidase S33 family.</text>
</comment>
<dbReference type="InterPro" id="IPR000073">
    <property type="entry name" value="AB_hydrolase_1"/>
</dbReference>
<keyword evidence="5" id="KW-1185">Reference proteome</keyword>
<dbReference type="EMBL" id="JPMD01000015">
    <property type="protein sequence ID" value="KEZ87096.1"/>
    <property type="molecule type" value="Genomic_DNA"/>
</dbReference>
<dbReference type="eggNOG" id="COG2267">
    <property type="taxonomic scope" value="Bacteria"/>
</dbReference>
<evidence type="ECO:0000313" key="4">
    <source>
        <dbReference type="EMBL" id="KEZ87096.1"/>
    </source>
</evidence>
<evidence type="ECO:0000256" key="2">
    <source>
        <dbReference type="ARBA" id="ARBA00022801"/>
    </source>
</evidence>
<dbReference type="AlphaFoldDB" id="A0A084JDR2"/>
<dbReference type="InterPro" id="IPR050266">
    <property type="entry name" value="AB_hydrolase_sf"/>
</dbReference>
<sequence>MYLEMRDKVNLYVKQSGQGIPCIFVHGGPGEGSLDFEVLGGNALEGFMNMIYFDQRGSARSEGDEETDYSIDRLVEDMEEIRKKLGISKWIVMAHSFGGIIATNYAHKYGEAIDKLILLNVTLSMEDSFKSQIDHGSKLLSENELKSIEAKSYMEKWQQIVTRLIEKDIFYKLQYKEYDNFLKLREVSNTIDSFNTSMANQGLSNKEYLKNYFDVTIKINIPVLVIAGNEDYAVGLDHHENFIFPNMKIKIISGKHMLYMENKEEVKSVIEAFIKS</sequence>
<proteinExistence type="inferred from homology"/>
<keyword evidence="2" id="KW-0378">Hydrolase</keyword>
<dbReference type="PRINTS" id="PR00793">
    <property type="entry name" value="PROAMNOPTASE"/>
</dbReference>
<dbReference type="Pfam" id="PF00561">
    <property type="entry name" value="Abhydrolase_1"/>
    <property type="match status" value="1"/>
</dbReference>
<organism evidence="4 5">
    <name type="scientific">Clostridium sulfidigenes</name>
    <dbReference type="NCBI Taxonomy" id="318464"/>
    <lineage>
        <taxon>Bacteria</taxon>
        <taxon>Bacillati</taxon>
        <taxon>Bacillota</taxon>
        <taxon>Clostridia</taxon>
        <taxon>Eubacteriales</taxon>
        <taxon>Clostridiaceae</taxon>
        <taxon>Clostridium</taxon>
    </lineage>
</organism>
<dbReference type="InterPro" id="IPR029058">
    <property type="entry name" value="AB_hydrolase_fold"/>
</dbReference>
<dbReference type="GO" id="GO:0006508">
    <property type="term" value="P:proteolysis"/>
    <property type="evidence" value="ECO:0007669"/>
    <property type="project" value="InterPro"/>
</dbReference>
<evidence type="ECO:0000259" key="3">
    <source>
        <dbReference type="Pfam" id="PF00561"/>
    </source>
</evidence>
<name>A0A084JDR2_9CLOT</name>
<comment type="caution">
    <text evidence="4">The sequence shown here is derived from an EMBL/GenBank/DDBJ whole genome shotgun (WGS) entry which is preliminary data.</text>
</comment>
<reference evidence="4 5" key="1">
    <citation type="submission" date="2014-07" db="EMBL/GenBank/DDBJ databases">
        <title>Draft genome of Clostridium sulfidigenes 113A isolated from sediments associated with methane hydrate from Krishna Godavari basin.</title>
        <authorList>
            <person name="Honkalas V.S."/>
            <person name="Dabir A.P."/>
            <person name="Arora P."/>
            <person name="Dhakephalkar P.K."/>
        </authorList>
    </citation>
    <scope>NUCLEOTIDE SEQUENCE [LARGE SCALE GENOMIC DNA]</scope>
    <source>
        <strain evidence="4 5">113A</strain>
    </source>
</reference>
<evidence type="ECO:0000313" key="5">
    <source>
        <dbReference type="Proteomes" id="UP000028542"/>
    </source>
</evidence>
<gene>
    <name evidence="4" type="ORF">IO99_07620</name>
</gene>
<dbReference type="STRING" id="318464.IO99_07620"/>
<dbReference type="PANTHER" id="PTHR43798">
    <property type="entry name" value="MONOACYLGLYCEROL LIPASE"/>
    <property type="match status" value="1"/>
</dbReference>